<dbReference type="GO" id="GO:0000981">
    <property type="term" value="F:DNA-binding transcription factor activity, RNA polymerase II-specific"/>
    <property type="evidence" value="ECO:0007669"/>
    <property type="project" value="InterPro"/>
</dbReference>
<dbReference type="PANTHER" id="PTHR47785">
    <property type="entry name" value="ZN(II)2CYS6 TRANSCRIPTION FACTOR (EUROFUNG)-RELATED-RELATED"/>
    <property type="match status" value="1"/>
</dbReference>
<reference evidence="4 5" key="1">
    <citation type="submission" date="2016-04" db="EMBL/GenBank/DDBJ databases">
        <title>A degradative enzymes factory behind the ericoid mycorrhizal symbiosis.</title>
        <authorList>
            <consortium name="DOE Joint Genome Institute"/>
            <person name="Martino E."/>
            <person name="Morin E."/>
            <person name="Grelet G."/>
            <person name="Kuo A."/>
            <person name="Kohler A."/>
            <person name="Daghino S."/>
            <person name="Barry K."/>
            <person name="Choi C."/>
            <person name="Cichocki N."/>
            <person name="Clum A."/>
            <person name="Copeland A."/>
            <person name="Hainaut M."/>
            <person name="Haridas S."/>
            <person name="Labutti K."/>
            <person name="Lindquist E."/>
            <person name="Lipzen A."/>
            <person name="Khouja H.-R."/>
            <person name="Murat C."/>
            <person name="Ohm R."/>
            <person name="Olson A."/>
            <person name="Spatafora J."/>
            <person name="Veneault-Fourrey C."/>
            <person name="Henrissat B."/>
            <person name="Grigoriev I."/>
            <person name="Martin F."/>
            <person name="Perotto S."/>
        </authorList>
    </citation>
    <scope>NUCLEOTIDE SEQUENCE [LARGE SCALE GENOMIC DNA]</scope>
    <source>
        <strain evidence="4 5">F</strain>
    </source>
</reference>
<dbReference type="InterPro" id="IPR053181">
    <property type="entry name" value="EcdB-like_regulator"/>
</dbReference>
<proteinExistence type="predicted"/>
<keyword evidence="1" id="KW-0539">Nucleus</keyword>
<dbReference type="EMBL" id="KZ613955">
    <property type="protein sequence ID" value="PMD33881.1"/>
    <property type="molecule type" value="Genomic_DNA"/>
</dbReference>
<dbReference type="OrthoDB" id="426882at2759"/>
<dbReference type="CDD" id="cd00067">
    <property type="entry name" value="GAL4"/>
    <property type="match status" value="1"/>
</dbReference>
<gene>
    <name evidence="4" type="ORF">L207DRAFT_535128</name>
</gene>
<name>A0A2J6R5T5_HYAVF</name>
<organism evidence="4 5">
    <name type="scientific">Hyaloscypha variabilis (strain UAMH 11265 / GT02V1 / F)</name>
    <name type="common">Meliniomyces variabilis</name>
    <dbReference type="NCBI Taxonomy" id="1149755"/>
    <lineage>
        <taxon>Eukaryota</taxon>
        <taxon>Fungi</taxon>
        <taxon>Dikarya</taxon>
        <taxon>Ascomycota</taxon>
        <taxon>Pezizomycotina</taxon>
        <taxon>Leotiomycetes</taxon>
        <taxon>Helotiales</taxon>
        <taxon>Hyaloscyphaceae</taxon>
        <taxon>Hyaloscypha</taxon>
        <taxon>Hyaloscypha variabilis</taxon>
    </lineage>
</organism>
<evidence type="ECO:0000256" key="2">
    <source>
        <dbReference type="SAM" id="MobiDB-lite"/>
    </source>
</evidence>
<dbReference type="GO" id="GO:0008270">
    <property type="term" value="F:zinc ion binding"/>
    <property type="evidence" value="ECO:0007669"/>
    <property type="project" value="InterPro"/>
</dbReference>
<evidence type="ECO:0000313" key="5">
    <source>
        <dbReference type="Proteomes" id="UP000235786"/>
    </source>
</evidence>
<evidence type="ECO:0000256" key="1">
    <source>
        <dbReference type="ARBA" id="ARBA00023242"/>
    </source>
</evidence>
<dbReference type="SUPFAM" id="SSF57701">
    <property type="entry name" value="Zn2/Cys6 DNA-binding domain"/>
    <property type="match status" value="1"/>
</dbReference>
<feature type="region of interest" description="Disordered" evidence="2">
    <location>
        <begin position="78"/>
        <end position="101"/>
    </location>
</feature>
<dbReference type="Proteomes" id="UP000235786">
    <property type="component" value="Unassembled WGS sequence"/>
</dbReference>
<dbReference type="PROSITE" id="PS00463">
    <property type="entry name" value="ZN2_CY6_FUNGAL_1"/>
    <property type="match status" value="1"/>
</dbReference>
<dbReference type="SMART" id="SM00066">
    <property type="entry name" value="GAL4"/>
    <property type="match status" value="1"/>
</dbReference>
<accession>A0A2J6R5T5</accession>
<sequence length="387" mass="43695">MPAEHVNNPHGNKRPKTDLACDTCRRRKQRCDGKRPACAHCELAGFSCSYRPTPTSLETDVSVLTRLAQAEARIELLEQERSNRNEPSTRDAHNQLQVSTDDSRIPDLHTAAGHKILQYWPRLRVKLTLDLEPLTFLKVADEEDTYLTGLVLGAEQEFELLPIIRSLENLYDNLLDLPLSLIDLLKISQYFFKEHILEPLYEGRGEHQTMLDLRYCSIEFLLLQTVAVRSAVTEAADSALPSSETCFKLALESFWKLQSKSDDSVIPLTLCFAHIHLYFFPRIWKGRRWFTAGYIIFQKELDGVPSASSLQPITVIPPLSSGHGAVSGSTHDYAIHSELFLRVILNKVLGGLYTANEAYITPEEAGPVISSVSIKLDTWYQSLPLEM</sequence>
<dbReference type="PROSITE" id="PS50048">
    <property type="entry name" value="ZN2_CY6_FUNGAL_2"/>
    <property type="match status" value="1"/>
</dbReference>
<dbReference type="Gene3D" id="4.10.240.10">
    <property type="entry name" value="Zn(2)-C6 fungal-type DNA-binding domain"/>
    <property type="match status" value="1"/>
</dbReference>
<feature type="domain" description="Zn(2)-C6 fungal-type" evidence="3">
    <location>
        <begin position="20"/>
        <end position="50"/>
    </location>
</feature>
<evidence type="ECO:0000259" key="3">
    <source>
        <dbReference type="PROSITE" id="PS50048"/>
    </source>
</evidence>
<feature type="compositionally biased region" description="Basic and acidic residues" evidence="2">
    <location>
        <begin position="78"/>
        <end position="93"/>
    </location>
</feature>
<dbReference type="AlphaFoldDB" id="A0A2J6R5T5"/>
<keyword evidence="5" id="KW-1185">Reference proteome</keyword>
<evidence type="ECO:0000313" key="4">
    <source>
        <dbReference type="EMBL" id="PMD33881.1"/>
    </source>
</evidence>
<dbReference type="InterPro" id="IPR036864">
    <property type="entry name" value="Zn2-C6_fun-type_DNA-bd_sf"/>
</dbReference>
<protein>
    <recommendedName>
        <fullName evidence="3">Zn(2)-C6 fungal-type domain-containing protein</fullName>
    </recommendedName>
</protein>
<dbReference type="InterPro" id="IPR001138">
    <property type="entry name" value="Zn2Cys6_DnaBD"/>
</dbReference>
<dbReference type="Pfam" id="PF00172">
    <property type="entry name" value="Zn_clus"/>
    <property type="match status" value="1"/>
</dbReference>